<dbReference type="GO" id="GO:0071916">
    <property type="term" value="F:dipeptide transmembrane transporter activity"/>
    <property type="evidence" value="ECO:0007669"/>
    <property type="project" value="TreeGrafter"/>
</dbReference>
<reference evidence="10 11" key="1">
    <citation type="submission" date="2019-10" db="EMBL/GenBank/DDBJ databases">
        <title>Vibrio sp. nov. isolated from a shrimp pond.</title>
        <authorList>
            <person name="Gomez-Gil B."/>
            <person name="Enciso-Ibarra J."/>
            <person name="Enciso-Ibarra K."/>
            <person name="Bolan-Mejia C."/>
        </authorList>
    </citation>
    <scope>NUCLEOTIDE SEQUENCE [LARGE SCALE GENOMIC DNA]</scope>
    <source>
        <strain evidence="10 11">CAIM 722</strain>
    </source>
</reference>
<protein>
    <submittedName>
        <fullName evidence="10">Nickel ABC transporter permease subunit NikB</fullName>
    </submittedName>
</protein>
<evidence type="ECO:0000256" key="2">
    <source>
        <dbReference type="ARBA" id="ARBA00022448"/>
    </source>
</evidence>
<dbReference type="InterPro" id="IPR035906">
    <property type="entry name" value="MetI-like_sf"/>
</dbReference>
<dbReference type="GO" id="GO:0005886">
    <property type="term" value="C:plasma membrane"/>
    <property type="evidence" value="ECO:0007669"/>
    <property type="project" value="UniProtKB-SubCell"/>
</dbReference>
<feature type="transmembrane region" description="Helical" evidence="8">
    <location>
        <begin position="230"/>
        <end position="255"/>
    </location>
</feature>
<dbReference type="Pfam" id="PF19300">
    <property type="entry name" value="BPD_transp_1_N"/>
    <property type="match status" value="1"/>
</dbReference>
<dbReference type="CDD" id="cd06261">
    <property type="entry name" value="TM_PBP2"/>
    <property type="match status" value="1"/>
</dbReference>
<feature type="transmembrane region" description="Helical" evidence="8">
    <location>
        <begin position="170"/>
        <end position="190"/>
    </location>
</feature>
<keyword evidence="4 8" id="KW-0812">Transmembrane</keyword>
<evidence type="ECO:0000256" key="8">
    <source>
        <dbReference type="RuleBase" id="RU363032"/>
    </source>
</evidence>
<keyword evidence="2 8" id="KW-0813">Transport</keyword>
<evidence type="ECO:0000256" key="4">
    <source>
        <dbReference type="ARBA" id="ARBA00022692"/>
    </source>
</evidence>
<dbReference type="AlphaFoldDB" id="A0A7X4LPA2"/>
<evidence type="ECO:0000256" key="3">
    <source>
        <dbReference type="ARBA" id="ARBA00022475"/>
    </source>
</evidence>
<dbReference type="InterPro" id="IPR000515">
    <property type="entry name" value="MetI-like"/>
</dbReference>
<evidence type="ECO:0000259" key="9">
    <source>
        <dbReference type="PROSITE" id="PS50928"/>
    </source>
</evidence>
<keyword evidence="5 8" id="KW-1133">Transmembrane helix</keyword>
<dbReference type="EMBL" id="WEKT01000065">
    <property type="protein sequence ID" value="MZI95668.1"/>
    <property type="molecule type" value="Genomic_DNA"/>
</dbReference>
<dbReference type="Proteomes" id="UP000462621">
    <property type="component" value="Unassembled WGS sequence"/>
</dbReference>
<feature type="transmembrane region" description="Helical" evidence="8">
    <location>
        <begin position="9"/>
        <end position="29"/>
    </location>
</feature>
<proteinExistence type="inferred from homology"/>
<dbReference type="RefSeq" id="WP_161158165.1">
    <property type="nucleotide sequence ID" value="NZ_WEKT01000065.1"/>
</dbReference>
<feature type="transmembrane region" description="Helical" evidence="8">
    <location>
        <begin position="275"/>
        <end position="302"/>
    </location>
</feature>
<gene>
    <name evidence="10" type="primary">nikB</name>
    <name evidence="10" type="ORF">F9817_21025</name>
</gene>
<evidence type="ECO:0000256" key="1">
    <source>
        <dbReference type="ARBA" id="ARBA00004651"/>
    </source>
</evidence>
<dbReference type="SUPFAM" id="SSF161098">
    <property type="entry name" value="MetI-like"/>
    <property type="match status" value="1"/>
</dbReference>
<feature type="transmembrane region" description="Helical" evidence="8">
    <location>
        <begin position="97"/>
        <end position="122"/>
    </location>
</feature>
<keyword evidence="6 8" id="KW-0472">Membrane</keyword>
<comment type="similarity">
    <text evidence="7">Belongs to the binding-protein-dependent transport system permease family. OppBC subfamily.</text>
</comment>
<comment type="subcellular location">
    <subcellularLocation>
        <location evidence="1 8">Cell membrane</location>
        <topology evidence="1 8">Multi-pass membrane protein</topology>
    </subcellularLocation>
</comment>
<dbReference type="PROSITE" id="PS50928">
    <property type="entry name" value="ABC_TM1"/>
    <property type="match status" value="1"/>
</dbReference>
<dbReference type="PANTHER" id="PTHR43163">
    <property type="entry name" value="DIPEPTIDE TRANSPORT SYSTEM PERMEASE PROTEIN DPPB-RELATED"/>
    <property type="match status" value="1"/>
</dbReference>
<dbReference type="NCBIfam" id="NF007677">
    <property type="entry name" value="PRK10352.1"/>
    <property type="match status" value="1"/>
</dbReference>
<evidence type="ECO:0000256" key="5">
    <source>
        <dbReference type="ARBA" id="ARBA00022989"/>
    </source>
</evidence>
<evidence type="ECO:0000256" key="6">
    <source>
        <dbReference type="ARBA" id="ARBA00023136"/>
    </source>
</evidence>
<feature type="domain" description="ABC transmembrane type-1" evidence="9">
    <location>
        <begin position="98"/>
        <end position="295"/>
    </location>
</feature>
<dbReference type="InterPro" id="IPR045621">
    <property type="entry name" value="BPD_transp_1_N"/>
</dbReference>
<evidence type="ECO:0000313" key="11">
    <source>
        <dbReference type="Proteomes" id="UP000462621"/>
    </source>
</evidence>
<organism evidence="10 11">
    <name type="scientific">Vibrio eleionomae</name>
    <dbReference type="NCBI Taxonomy" id="2653505"/>
    <lineage>
        <taxon>Bacteria</taxon>
        <taxon>Pseudomonadati</taxon>
        <taxon>Pseudomonadota</taxon>
        <taxon>Gammaproteobacteria</taxon>
        <taxon>Vibrionales</taxon>
        <taxon>Vibrionaceae</taxon>
        <taxon>Vibrio</taxon>
    </lineage>
</organism>
<name>A0A7X4LPA2_9VIBR</name>
<sequence>MWQYISRRLLMLIPILLAASATIFFLLRLGPNDPAMEYLRLSGLPPTDQLLQATRIDLGLDQPLWTQYGGWLKHVVQLDFGHSYATGRPVLQELMSFVPATALLGVTALSMILFGSIPIGMLCARYRNKFPDYLLRLILFLGVSMPNFWLAFLLVILFSTHLHWLPALGYGGISHLLMPAFSIAFMSLSINARLIRTNMLEVSGQRYVTWARLRGVKESKIQRNHIFRNAMLPIITSLGLHIGELIGGTLVIESIFGWPGVGRYAVTAVFNRDFPVIQCVTLLMVVVYVLCNLLVDIACAALDPRVRRLSIEGNV</sequence>
<dbReference type="PANTHER" id="PTHR43163:SF6">
    <property type="entry name" value="DIPEPTIDE TRANSPORT SYSTEM PERMEASE PROTEIN DPPB-RELATED"/>
    <property type="match status" value="1"/>
</dbReference>
<comment type="caution">
    <text evidence="10">The sequence shown here is derived from an EMBL/GenBank/DDBJ whole genome shotgun (WGS) entry which is preliminary data.</text>
</comment>
<keyword evidence="3" id="KW-1003">Cell membrane</keyword>
<keyword evidence="11" id="KW-1185">Reference proteome</keyword>
<evidence type="ECO:0000256" key="7">
    <source>
        <dbReference type="ARBA" id="ARBA00024202"/>
    </source>
</evidence>
<feature type="transmembrane region" description="Helical" evidence="8">
    <location>
        <begin position="134"/>
        <end position="158"/>
    </location>
</feature>
<dbReference type="Pfam" id="PF00528">
    <property type="entry name" value="BPD_transp_1"/>
    <property type="match status" value="1"/>
</dbReference>
<accession>A0A7X4LPA2</accession>
<evidence type="ECO:0000313" key="10">
    <source>
        <dbReference type="EMBL" id="MZI95668.1"/>
    </source>
</evidence>
<dbReference type="Gene3D" id="1.10.3720.10">
    <property type="entry name" value="MetI-like"/>
    <property type="match status" value="1"/>
</dbReference>